<protein>
    <submittedName>
        <fullName evidence="2">Uncharacterized protein</fullName>
    </submittedName>
</protein>
<organism evidence="2 3">
    <name type="scientific">Phytophthora boehmeriae</name>
    <dbReference type="NCBI Taxonomy" id="109152"/>
    <lineage>
        <taxon>Eukaryota</taxon>
        <taxon>Sar</taxon>
        <taxon>Stramenopiles</taxon>
        <taxon>Oomycota</taxon>
        <taxon>Peronosporomycetes</taxon>
        <taxon>Peronosporales</taxon>
        <taxon>Peronosporaceae</taxon>
        <taxon>Phytophthora</taxon>
    </lineage>
</organism>
<comment type="caution">
    <text evidence="2">The sequence shown here is derived from an EMBL/GenBank/DDBJ whole genome shotgun (WGS) entry which is preliminary data.</text>
</comment>
<name>A0A8T1VEU8_9STRA</name>
<reference evidence="2" key="1">
    <citation type="submission" date="2021-02" db="EMBL/GenBank/DDBJ databases">
        <authorList>
            <person name="Palmer J.M."/>
        </authorList>
    </citation>
    <scope>NUCLEOTIDE SEQUENCE</scope>
    <source>
        <strain evidence="2">SCRP23</strain>
    </source>
</reference>
<keyword evidence="3" id="KW-1185">Reference proteome</keyword>
<evidence type="ECO:0000313" key="3">
    <source>
        <dbReference type="Proteomes" id="UP000693981"/>
    </source>
</evidence>
<evidence type="ECO:0000313" key="2">
    <source>
        <dbReference type="EMBL" id="KAG7378638.1"/>
    </source>
</evidence>
<evidence type="ECO:0000256" key="1">
    <source>
        <dbReference type="SAM" id="MobiDB-lite"/>
    </source>
</evidence>
<gene>
    <name evidence="2" type="ORF">PHYBOEH_000295</name>
</gene>
<accession>A0A8T1VEU8</accession>
<feature type="region of interest" description="Disordered" evidence="1">
    <location>
        <begin position="92"/>
        <end position="191"/>
    </location>
</feature>
<sequence>MFWKKPLVSSENKEEVVEAKVSFMLIQVKNRSPKDSGFSQSATKKLCPWFVFKDENTLVETPIREIIRIYMNVGEEQESKCFQFIYSSSFDHNTPEKERMTTEEADKRARSKETNGKEQEKPKASKKPKKKAGEEKRVVKEGRKDETRKITEKEEERKEAKKTQGLSANMKAKAKSVGEQSKNDGVRVFTY</sequence>
<proteinExistence type="predicted"/>
<feature type="compositionally biased region" description="Basic and acidic residues" evidence="1">
    <location>
        <begin position="131"/>
        <end position="162"/>
    </location>
</feature>
<dbReference type="AlphaFoldDB" id="A0A8T1VEU8"/>
<feature type="compositionally biased region" description="Basic and acidic residues" evidence="1">
    <location>
        <begin position="93"/>
        <end position="123"/>
    </location>
</feature>
<dbReference type="EMBL" id="JAGDFL010001020">
    <property type="protein sequence ID" value="KAG7378638.1"/>
    <property type="molecule type" value="Genomic_DNA"/>
</dbReference>
<dbReference type="OrthoDB" id="89069at2759"/>
<dbReference type="Proteomes" id="UP000693981">
    <property type="component" value="Unassembled WGS sequence"/>
</dbReference>